<comment type="caution">
    <text evidence="1">The sequence shown here is derived from an EMBL/GenBank/DDBJ whole genome shotgun (WGS) entry which is preliminary data.</text>
</comment>
<dbReference type="RefSeq" id="WP_125756167.1">
    <property type="nucleotide sequence ID" value="NZ_JBHTOK010000073.1"/>
</dbReference>
<gene>
    <name evidence="1" type="ORF">ACFQ5K_09945</name>
</gene>
<name>A0ABW4CYR1_9LACO</name>
<dbReference type="Proteomes" id="UP001597212">
    <property type="component" value="Unassembled WGS sequence"/>
</dbReference>
<dbReference type="EMBL" id="JBHTOK010000073">
    <property type="protein sequence ID" value="MFD1441695.1"/>
    <property type="molecule type" value="Genomic_DNA"/>
</dbReference>
<evidence type="ECO:0000313" key="1">
    <source>
        <dbReference type="EMBL" id="MFD1441695.1"/>
    </source>
</evidence>
<organism evidence="1 2">
    <name type="scientific">Lacticaseibacillus hegangensis</name>
    <dbReference type="NCBI Taxonomy" id="2486010"/>
    <lineage>
        <taxon>Bacteria</taxon>
        <taxon>Bacillati</taxon>
        <taxon>Bacillota</taxon>
        <taxon>Bacilli</taxon>
        <taxon>Lactobacillales</taxon>
        <taxon>Lactobacillaceae</taxon>
        <taxon>Lacticaseibacillus</taxon>
    </lineage>
</organism>
<keyword evidence="2" id="KW-1185">Reference proteome</keyword>
<evidence type="ECO:0000313" key="2">
    <source>
        <dbReference type="Proteomes" id="UP001597212"/>
    </source>
</evidence>
<sequence>MAQRKETRRTLEVDGFNQSYDKLAANHPQPENYRYTFSKVHPSANDNEMKAGADELIAMLPPYGKVVQTGLRLRIYSEILADESTMAPSGQPQE</sequence>
<accession>A0ABW4CYR1</accession>
<protein>
    <submittedName>
        <fullName evidence="1">Uncharacterized protein</fullName>
    </submittedName>
</protein>
<reference evidence="2" key="1">
    <citation type="journal article" date="2019" name="Int. J. Syst. Evol. Microbiol.">
        <title>The Global Catalogue of Microorganisms (GCM) 10K type strain sequencing project: providing services to taxonomists for standard genome sequencing and annotation.</title>
        <authorList>
            <consortium name="The Broad Institute Genomics Platform"/>
            <consortium name="The Broad Institute Genome Sequencing Center for Infectious Disease"/>
            <person name="Wu L."/>
            <person name="Ma J."/>
        </authorList>
    </citation>
    <scope>NUCLEOTIDE SEQUENCE [LARGE SCALE GENOMIC DNA]</scope>
    <source>
        <strain evidence="2">CCM 8912</strain>
    </source>
</reference>
<proteinExistence type="predicted"/>